<comment type="similarity">
    <text evidence="4">Belongs to the Maf family. YhdE subfamily.</text>
</comment>
<dbReference type="HAMAP" id="MF_00528">
    <property type="entry name" value="Maf"/>
    <property type="match status" value="1"/>
</dbReference>
<dbReference type="GO" id="GO:0036221">
    <property type="term" value="F:UTP diphosphatase activity"/>
    <property type="evidence" value="ECO:0007669"/>
    <property type="project" value="RHEA"/>
</dbReference>
<dbReference type="InterPro" id="IPR029001">
    <property type="entry name" value="ITPase-like_fam"/>
</dbReference>
<dbReference type="Proteomes" id="UP000253941">
    <property type="component" value="Unassembled WGS sequence"/>
</dbReference>
<dbReference type="GO" id="GO:0009117">
    <property type="term" value="P:nucleotide metabolic process"/>
    <property type="evidence" value="ECO:0007669"/>
    <property type="project" value="UniProtKB-KW"/>
</dbReference>
<dbReference type="InterPro" id="IPR003697">
    <property type="entry name" value="Maf-like"/>
</dbReference>
<sequence>MTTTVREDGRGAGCLVLASASPRRRDLLRQVGVEPDAVDPADVDETPRKQELPASYARRLARAKARAVAPRHPGCFILAADTVVAAGRRTLPKPPDAETARQCLELLSGGRHRVYGGVCILAPDGRMAERVVVTQVKMKRLHADEIQRYLDSGDWHDKAGGYAIQGRAAAFIPWINGSYANVVGLPVVETLNLLEGLGYDP</sequence>
<comment type="caution">
    <text evidence="5">The sequence shown here is derived from an EMBL/GenBank/DDBJ whole genome shotgun (WGS) entry which is preliminary data.</text>
</comment>
<comment type="catalytic activity">
    <reaction evidence="4">
        <text>UTP + H2O = UMP + diphosphate + H(+)</text>
        <dbReference type="Rhea" id="RHEA:29395"/>
        <dbReference type="ChEBI" id="CHEBI:15377"/>
        <dbReference type="ChEBI" id="CHEBI:15378"/>
        <dbReference type="ChEBI" id="CHEBI:33019"/>
        <dbReference type="ChEBI" id="CHEBI:46398"/>
        <dbReference type="ChEBI" id="CHEBI:57865"/>
        <dbReference type="EC" id="3.6.1.9"/>
    </reaction>
</comment>
<comment type="caution">
    <text evidence="4">Lacks conserved residue(s) required for the propagation of feature annotation.</text>
</comment>
<dbReference type="SUPFAM" id="SSF52972">
    <property type="entry name" value="ITPase-like"/>
    <property type="match status" value="1"/>
</dbReference>
<evidence type="ECO:0000256" key="3">
    <source>
        <dbReference type="ARBA" id="ARBA00023080"/>
    </source>
</evidence>
<accession>A0A369TBB4</accession>
<dbReference type="GO" id="GO:0005737">
    <property type="term" value="C:cytoplasm"/>
    <property type="evidence" value="ECO:0007669"/>
    <property type="project" value="UniProtKB-SubCell"/>
</dbReference>
<feature type="site" description="Important for substrate specificity" evidence="4">
    <location>
        <position position="23"/>
    </location>
</feature>
<comment type="function">
    <text evidence="4">Nucleoside triphosphate pyrophosphatase that hydrolyzes dTTP and UTP. May have a dual role in cell division arrest and in preventing the incorporation of modified nucleotides into cellular nucleic acids.</text>
</comment>
<keyword evidence="6" id="KW-1185">Reference proteome</keyword>
<dbReference type="NCBIfam" id="TIGR00172">
    <property type="entry name" value="maf"/>
    <property type="match status" value="1"/>
</dbReference>
<keyword evidence="2 4" id="KW-0378">Hydrolase</keyword>
<comment type="catalytic activity">
    <reaction evidence="4">
        <text>dTTP + H2O = dTMP + diphosphate + H(+)</text>
        <dbReference type="Rhea" id="RHEA:28534"/>
        <dbReference type="ChEBI" id="CHEBI:15377"/>
        <dbReference type="ChEBI" id="CHEBI:15378"/>
        <dbReference type="ChEBI" id="CHEBI:33019"/>
        <dbReference type="ChEBI" id="CHEBI:37568"/>
        <dbReference type="ChEBI" id="CHEBI:63528"/>
        <dbReference type="EC" id="3.6.1.9"/>
    </reaction>
</comment>
<evidence type="ECO:0000256" key="1">
    <source>
        <dbReference type="ARBA" id="ARBA00001968"/>
    </source>
</evidence>
<dbReference type="Pfam" id="PF02545">
    <property type="entry name" value="Maf"/>
    <property type="match status" value="1"/>
</dbReference>
<dbReference type="PIRSF" id="PIRSF006305">
    <property type="entry name" value="Maf"/>
    <property type="match status" value="1"/>
</dbReference>
<keyword evidence="4" id="KW-0963">Cytoplasm</keyword>
<protein>
    <recommendedName>
        <fullName evidence="4">dTTP/UTP pyrophosphatase</fullName>
        <shortName evidence="4">dTTPase/UTPase</shortName>
        <ecNumber evidence="4">3.6.1.9</ecNumber>
    </recommendedName>
    <alternativeName>
        <fullName evidence="4">Nucleoside triphosphate pyrophosphatase</fullName>
    </alternativeName>
    <alternativeName>
        <fullName evidence="4">Nucleotide pyrophosphatase</fullName>
        <shortName evidence="4">Nucleotide PPase</shortName>
    </alternativeName>
</protein>
<reference evidence="5 6" key="1">
    <citation type="submission" date="2018-07" db="EMBL/GenBank/DDBJ databases">
        <title>Venubactetium sediminum gen. nov., sp. nov., isolated from a marine solar saltern.</title>
        <authorList>
            <person name="Wang S."/>
        </authorList>
    </citation>
    <scope>NUCLEOTIDE SEQUENCE [LARGE SCALE GENOMIC DNA]</scope>
    <source>
        <strain evidence="5 6">WD2A32</strain>
    </source>
</reference>
<keyword evidence="3 4" id="KW-0546">Nucleotide metabolism</keyword>
<evidence type="ECO:0000256" key="4">
    <source>
        <dbReference type="HAMAP-Rule" id="MF_00528"/>
    </source>
</evidence>
<organism evidence="5 6">
    <name type="scientific">Ferruginivarius sediminum</name>
    <dbReference type="NCBI Taxonomy" id="2661937"/>
    <lineage>
        <taxon>Bacteria</taxon>
        <taxon>Pseudomonadati</taxon>
        <taxon>Pseudomonadota</taxon>
        <taxon>Alphaproteobacteria</taxon>
        <taxon>Rhodospirillales</taxon>
        <taxon>Rhodospirillaceae</taxon>
        <taxon>Ferruginivarius</taxon>
    </lineage>
</organism>
<comment type="subcellular location">
    <subcellularLocation>
        <location evidence="4">Cytoplasm</location>
    </subcellularLocation>
</comment>
<evidence type="ECO:0000313" key="6">
    <source>
        <dbReference type="Proteomes" id="UP000253941"/>
    </source>
</evidence>
<feature type="active site" description="Proton acceptor" evidence="4">
    <location>
        <position position="81"/>
    </location>
</feature>
<dbReference type="PANTHER" id="PTHR43213:SF5">
    <property type="entry name" value="BIFUNCTIONAL DTTP_UTP PYROPHOSPHATASE_METHYLTRANSFERASE PROTEIN-RELATED"/>
    <property type="match status" value="1"/>
</dbReference>
<proteinExistence type="inferred from homology"/>
<gene>
    <name evidence="5" type="primary">maf</name>
    <name evidence="5" type="ORF">DRB17_05475</name>
</gene>
<feature type="site" description="Important for substrate specificity" evidence="4">
    <location>
        <position position="165"/>
    </location>
</feature>
<evidence type="ECO:0000256" key="2">
    <source>
        <dbReference type="ARBA" id="ARBA00022801"/>
    </source>
</evidence>
<name>A0A369TBB4_9PROT</name>
<dbReference type="PANTHER" id="PTHR43213">
    <property type="entry name" value="BIFUNCTIONAL DTTP/UTP PYROPHOSPHATASE/METHYLTRANSFERASE PROTEIN-RELATED"/>
    <property type="match status" value="1"/>
</dbReference>
<evidence type="ECO:0000313" key="5">
    <source>
        <dbReference type="EMBL" id="RDD62613.1"/>
    </source>
</evidence>
<dbReference type="AlphaFoldDB" id="A0A369TBB4"/>
<dbReference type="CDD" id="cd00555">
    <property type="entry name" value="Maf"/>
    <property type="match status" value="1"/>
</dbReference>
<dbReference type="Gene3D" id="3.90.950.10">
    <property type="match status" value="1"/>
</dbReference>
<dbReference type="EC" id="3.6.1.9" evidence="4"/>
<dbReference type="EMBL" id="QPMH01000004">
    <property type="protein sequence ID" value="RDD62613.1"/>
    <property type="molecule type" value="Genomic_DNA"/>
</dbReference>
<dbReference type="GO" id="GO:0036218">
    <property type="term" value="F:dTTP diphosphatase activity"/>
    <property type="evidence" value="ECO:0007669"/>
    <property type="project" value="RHEA"/>
</dbReference>
<feature type="site" description="Important for substrate specificity" evidence="4">
    <location>
        <position position="82"/>
    </location>
</feature>
<dbReference type="RefSeq" id="WP_114581188.1">
    <property type="nucleotide sequence ID" value="NZ_QPMH01000004.1"/>
</dbReference>
<comment type="cofactor">
    <cofactor evidence="1 4">
        <name>a divalent metal cation</name>
        <dbReference type="ChEBI" id="CHEBI:60240"/>
    </cofactor>
</comment>